<feature type="transmembrane region" description="Helical" evidence="1">
    <location>
        <begin position="79"/>
        <end position="99"/>
    </location>
</feature>
<dbReference type="KEGG" id="rte:GSU10_13100"/>
<proteinExistence type="predicted"/>
<gene>
    <name evidence="2" type="ORF">ACH61_02788</name>
    <name evidence="3" type="ORF">GSU10_13100</name>
</gene>
<reference evidence="3" key="2">
    <citation type="submission" date="2019-12" db="EMBL/GenBank/DDBJ databases">
        <title>Complete and Draft Genome Sequences of New Strains and Members of Some Known Species of the Genus Rathayibacter isolated from Plants.</title>
        <authorList>
            <person name="Tarlachkov S.V."/>
            <person name="Starodumova I.P."/>
            <person name="Dorofeeva L.V."/>
            <person name="Prisyazhnaya N.V."/>
            <person name="Leyn S.A."/>
            <person name="Zlamal J.E."/>
            <person name="Elane M.L."/>
            <person name="Osterman A.L."/>
            <person name="Nadler S.A."/>
            <person name="Subbotin S.A."/>
            <person name="Evtushenko L.I."/>
        </authorList>
    </citation>
    <scope>NUCLEOTIDE SEQUENCE</scope>
    <source>
        <strain evidence="3">VKM Ac-2761</strain>
    </source>
</reference>
<feature type="transmembrane region" description="Helical" evidence="1">
    <location>
        <begin position="195"/>
        <end position="216"/>
    </location>
</feature>
<reference evidence="2 4" key="1">
    <citation type="submission" date="2015-08" db="EMBL/GenBank/DDBJ databases">
        <title>Draft Genome Sequence of Rathayibacter sp. Strain VKM Ac-2596 Isolated from Leaf Gall Induced by Plant-Parasitic Nematodes.</title>
        <authorList>
            <person name="Vasilenko O.V."/>
            <person name="Starodumova I.P."/>
            <person name="Tarlachkov S.V."/>
            <person name="Dorofeeva L.V."/>
            <person name="Evtushenko L.I."/>
        </authorList>
    </citation>
    <scope>NUCLEOTIDE SEQUENCE [LARGE SCALE GENOMIC DNA]</scope>
    <source>
        <strain evidence="2 4">VKM Ac-2596</strain>
    </source>
</reference>
<dbReference type="AlphaFoldDB" id="A0A166H7T4"/>
<dbReference type="Proteomes" id="UP000465031">
    <property type="component" value="Chromosome"/>
</dbReference>
<keyword evidence="1" id="KW-0472">Membrane</keyword>
<evidence type="ECO:0000313" key="5">
    <source>
        <dbReference type="Proteomes" id="UP000465031"/>
    </source>
</evidence>
<feature type="transmembrane region" description="Helical" evidence="1">
    <location>
        <begin position="40"/>
        <end position="59"/>
    </location>
</feature>
<sequence>MTDRSTATAPRRSALDGVRLRPGGVVASEVLKLVTVRSTWWSIGVAVVLSLGLAAILASDIAGEPIAELATARAVRASSVHLQVIGLVIAVLGALSIGGEYATGMIRSTYTAVPRRLPSLLARAGVVAGAAFLVGTVTTAGSFTLISSGLASRGAAPVLDGEVFGALLGGAFYLAVVGAFSVGIGALLRSSAAAIGISVGVLFVLPVVAALAGALLRAQWVADASPYLLSRLGGTLSDLPDDSGIGLAAAVAGALGWALVALVPALVATRVRDV</sequence>
<dbReference type="Proteomes" id="UP000076717">
    <property type="component" value="Unassembled WGS sequence"/>
</dbReference>
<dbReference type="OrthoDB" id="3297477at2"/>
<keyword evidence="4" id="KW-1185">Reference proteome</keyword>
<keyword evidence="1" id="KW-1133">Transmembrane helix</keyword>
<evidence type="ECO:0000313" key="3">
    <source>
        <dbReference type="EMBL" id="QHC56472.1"/>
    </source>
</evidence>
<dbReference type="PATRIC" id="fig|1671680.3.peg.2999"/>
<reference evidence="5" key="3">
    <citation type="submission" date="2019-12" db="EMBL/GenBank/DDBJ databases">
        <title>Complete and draft genome sequences of new strains and members of some known species of the genus Rathayibacter isolated from plants.</title>
        <authorList>
            <person name="Tarlachkov S.V."/>
            <person name="Starodumova I.P."/>
            <person name="Dorofeeva L.V."/>
            <person name="Prisyazhnaya N.V."/>
            <person name="Leyn S."/>
            <person name="Zlamal J."/>
            <person name="Elan M."/>
            <person name="Osterman A.L."/>
            <person name="Nadler S."/>
            <person name="Subbotin S.A."/>
            <person name="Evtushenko L.I."/>
        </authorList>
    </citation>
    <scope>NUCLEOTIDE SEQUENCE [LARGE SCALE GENOMIC DNA]</scope>
    <source>
        <strain evidence="5">VKM Ac-2761</strain>
    </source>
</reference>
<evidence type="ECO:0000256" key="1">
    <source>
        <dbReference type="SAM" id="Phobius"/>
    </source>
</evidence>
<dbReference type="RefSeq" id="WP_068212797.1">
    <property type="nucleotide sequence ID" value="NZ_CP047186.1"/>
</dbReference>
<dbReference type="EMBL" id="CP047186">
    <property type="protein sequence ID" value="QHC56472.1"/>
    <property type="molecule type" value="Genomic_DNA"/>
</dbReference>
<feature type="transmembrane region" description="Helical" evidence="1">
    <location>
        <begin position="163"/>
        <end position="188"/>
    </location>
</feature>
<evidence type="ECO:0000313" key="4">
    <source>
        <dbReference type="Proteomes" id="UP000076717"/>
    </source>
</evidence>
<dbReference type="EMBL" id="LIIN01000136">
    <property type="protein sequence ID" value="KZX20104.1"/>
    <property type="molecule type" value="Genomic_DNA"/>
</dbReference>
<accession>A0A166H7T4</accession>
<keyword evidence="1" id="KW-0812">Transmembrane</keyword>
<feature type="transmembrane region" description="Helical" evidence="1">
    <location>
        <begin position="245"/>
        <end position="268"/>
    </location>
</feature>
<name>A0A166H7T4_9MICO</name>
<evidence type="ECO:0000313" key="2">
    <source>
        <dbReference type="EMBL" id="KZX20104.1"/>
    </source>
</evidence>
<organism evidence="2 4">
    <name type="scientific">Rathayibacter tanaceti</name>
    <dbReference type="NCBI Taxonomy" id="1671680"/>
    <lineage>
        <taxon>Bacteria</taxon>
        <taxon>Bacillati</taxon>
        <taxon>Actinomycetota</taxon>
        <taxon>Actinomycetes</taxon>
        <taxon>Micrococcales</taxon>
        <taxon>Microbacteriaceae</taxon>
        <taxon>Rathayibacter</taxon>
    </lineage>
</organism>
<feature type="transmembrane region" description="Helical" evidence="1">
    <location>
        <begin position="120"/>
        <end position="143"/>
    </location>
</feature>
<protein>
    <submittedName>
        <fullName evidence="3">ABC transporter permease</fullName>
    </submittedName>
    <submittedName>
        <fullName evidence="2">ABC-2 family transporter protein</fullName>
    </submittedName>
</protein>